<dbReference type="InterPro" id="IPR036259">
    <property type="entry name" value="MFS_trans_sf"/>
</dbReference>
<feature type="transmembrane region" description="Helical" evidence="8">
    <location>
        <begin position="42"/>
        <end position="62"/>
    </location>
</feature>
<keyword evidence="4 8" id="KW-0812">Transmembrane</keyword>
<dbReference type="EMBL" id="JBHSSE010000023">
    <property type="protein sequence ID" value="MFC6202462.1"/>
    <property type="molecule type" value="Genomic_DNA"/>
</dbReference>
<dbReference type="SUPFAM" id="SSF103473">
    <property type="entry name" value="MFS general substrate transporter"/>
    <property type="match status" value="1"/>
</dbReference>
<feature type="domain" description="Major facilitator superfamily (MFS) profile" evidence="9">
    <location>
        <begin position="9"/>
        <end position="391"/>
    </location>
</feature>
<feature type="transmembrane region" description="Helical" evidence="8">
    <location>
        <begin position="302"/>
        <end position="324"/>
    </location>
</feature>
<evidence type="ECO:0000256" key="5">
    <source>
        <dbReference type="ARBA" id="ARBA00022989"/>
    </source>
</evidence>
<dbReference type="RefSeq" id="WP_137617377.1">
    <property type="nucleotide sequence ID" value="NZ_BJDI01000027.1"/>
</dbReference>
<feature type="transmembrane region" description="Helical" evidence="8">
    <location>
        <begin position="99"/>
        <end position="121"/>
    </location>
</feature>
<dbReference type="PANTHER" id="PTHR23514:SF3">
    <property type="entry name" value="BYPASS OF STOP CODON PROTEIN 6"/>
    <property type="match status" value="1"/>
</dbReference>
<dbReference type="Proteomes" id="UP001596171">
    <property type="component" value="Unassembled WGS sequence"/>
</dbReference>
<protein>
    <submittedName>
        <fullName evidence="11">MFS transporter</fullName>
    </submittedName>
</protein>
<evidence type="ECO:0000313" key="12">
    <source>
        <dbReference type="Proteomes" id="UP001596171"/>
    </source>
</evidence>
<evidence type="ECO:0000256" key="2">
    <source>
        <dbReference type="ARBA" id="ARBA00008335"/>
    </source>
</evidence>
<feature type="transmembrane region" description="Helical" evidence="8">
    <location>
        <begin position="369"/>
        <end position="387"/>
    </location>
</feature>
<feature type="domain" description="Chorismate mutase" evidence="10">
    <location>
        <begin position="386"/>
        <end position="476"/>
    </location>
</feature>
<dbReference type="Gene3D" id="1.20.1250.20">
    <property type="entry name" value="MFS general substrate transporter like domains"/>
    <property type="match status" value="1"/>
</dbReference>
<keyword evidence="6 8" id="KW-0472">Membrane</keyword>
<dbReference type="SUPFAM" id="SSF48600">
    <property type="entry name" value="Chorismate mutase II"/>
    <property type="match status" value="1"/>
</dbReference>
<evidence type="ECO:0000259" key="9">
    <source>
        <dbReference type="PROSITE" id="PS50850"/>
    </source>
</evidence>
<keyword evidence="3" id="KW-0813">Transport</keyword>
<gene>
    <name evidence="11" type="ORF">ACFP1L_11375</name>
</gene>
<evidence type="ECO:0000259" key="10">
    <source>
        <dbReference type="PROSITE" id="PS51168"/>
    </source>
</evidence>
<proteinExistence type="inferred from homology"/>
<name>A0ABW1SME7_9LACO</name>
<feature type="compositionally biased region" description="Polar residues" evidence="7">
    <location>
        <begin position="471"/>
        <end position="488"/>
    </location>
</feature>
<dbReference type="InterPro" id="IPR002701">
    <property type="entry name" value="CM_II_prokaryot"/>
</dbReference>
<keyword evidence="5 8" id="KW-1133">Transmembrane helix</keyword>
<feature type="transmembrane region" description="Helical" evidence="8">
    <location>
        <begin position="133"/>
        <end position="153"/>
    </location>
</feature>
<evidence type="ECO:0000313" key="11">
    <source>
        <dbReference type="EMBL" id="MFC6202462.1"/>
    </source>
</evidence>
<dbReference type="SMART" id="SM00830">
    <property type="entry name" value="CM_2"/>
    <property type="match status" value="1"/>
</dbReference>
<reference evidence="12" key="1">
    <citation type="journal article" date="2019" name="Int. J. Syst. Evol. Microbiol.">
        <title>The Global Catalogue of Microorganisms (GCM) 10K type strain sequencing project: providing services to taxonomists for standard genome sequencing and annotation.</title>
        <authorList>
            <consortium name="The Broad Institute Genomics Platform"/>
            <consortium name="The Broad Institute Genome Sequencing Center for Infectious Disease"/>
            <person name="Wu L."/>
            <person name="Ma J."/>
        </authorList>
    </citation>
    <scope>NUCLEOTIDE SEQUENCE [LARGE SCALE GENOMIC DNA]</scope>
    <source>
        <strain evidence="12">CCM 8930</strain>
    </source>
</reference>
<dbReference type="PROSITE" id="PS50850">
    <property type="entry name" value="MFS"/>
    <property type="match status" value="1"/>
</dbReference>
<keyword evidence="12" id="KW-1185">Reference proteome</keyword>
<dbReference type="InterPro" id="IPR036263">
    <property type="entry name" value="Chorismate_II_sf"/>
</dbReference>
<feature type="region of interest" description="Disordered" evidence="7">
    <location>
        <begin position="471"/>
        <end position="496"/>
    </location>
</feature>
<evidence type="ECO:0000256" key="4">
    <source>
        <dbReference type="ARBA" id="ARBA00022692"/>
    </source>
</evidence>
<feature type="transmembrane region" description="Helical" evidence="8">
    <location>
        <begin position="74"/>
        <end position="93"/>
    </location>
</feature>
<comment type="subcellular location">
    <subcellularLocation>
        <location evidence="1">Cell membrane</location>
        <topology evidence="1">Multi-pass membrane protein</topology>
    </subcellularLocation>
</comment>
<evidence type="ECO:0000256" key="8">
    <source>
        <dbReference type="SAM" id="Phobius"/>
    </source>
</evidence>
<dbReference type="Pfam" id="PF07690">
    <property type="entry name" value="MFS_1"/>
    <property type="match status" value="1"/>
</dbReference>
<dbReference type="InterPro" id="IPR036979">
    <property type="entry name" value="CM_dom_sf"/>
</dbReference>
<dbReference type="Gene3D" id="1.20.59.10">
    <property type="entry name" value="Chorismate mutase"/>
    <property type="match status" value="1"/>
</dbReference>
<sequence length="496" mass="54510">MSNTNRRQLSVSLYLNYLVHGLGLIILAQNMQALSQHWQTPIATVSYVVSGVGIGRLLAYFIFGSLSDRYGRKVFINIGMLSYFVFFVGMAVVKNIQVAYALAVLAGIANSALDSGTYTTFIEMGGKQGSANILLKAFVSIGEFILPLLVVSLETNKLWYGWSFMLPAAILVVNAWLLNRQKFPAKNQADAATTQTTSTLSKSRRWLATIGLAGYGYTSMALMILYTQWISLFVTTEMGYHQVVAHLLLSLYSIGSITGVIVIFLLLRLGLAEKQLLIPMNLISLITLGVVSYTNLAWLSMLAAFVFGFSAAGGVLQMGVNLLIKLYPHIKGRVTGLYFTFGSIASFTIPLVTGWLSKQSIGAAMRFDLVIALAGLALVLLTVWALGPSRSLAHERRQINQIDHRIVKLLNQRFETVTVIGELKQADQLPVLDAKRETVVLDRVAKESRQTAHTPYLQAIYEAIMANSREYQTQRGTQTSGTPKAVSTSKEELSND</sequence>
<comment type="similarity">
    <text evidence="2">Belongs to the major facilitator superfamily.</text>
</comment>
<dbReference type="InterPro" id="IPR020846">
    <property type="entry name" value="MFS_dom"/>
</dbReference>
<feature type="transmembrane region" description="Helical" evidence="8">
    <location>
        <begin position="159"/>
        <end position="178"/>
    </location>
</feature>
<feature type="transmembrane region" description="Helical" evidence="8">
    <location>
        <begin position="206"/>
        <end position="229"/>
    </location>
</feature>
<dbReference type="PROSITE" id="PS51168">
    <property type="entry name" value="CHORISMATE_MUT_2"/>
    <property type="match status" value="1"/>
</dbReference>
<dbReference type="InterPro" id="IPR051788">
    <property type="entry name" value="MFS_Transporter"/>
</dbReference>
<evidence type="ECO:0000256" key="6">
    <source>
        <dbReference type="ARBA" id="ARBA00023136"/>
    </source>
</evidence>
<evidence type="ECO:0000256" key="7">
    <source>
        <dbReference type="SAM" id="MobiDB-lite"/>
    </source>
</evidence>
<feature type="transmembrane region" description="Helical" evidence="8">
    <location>
        <begin position="276"/>
        <end position="296"/>
    </location>
</feature>
<dbReference type="Pfam" id="PF01817">
    <property type="entry name" value="CM_2"/>
    <property type="match status" value="1"/>
</dbReference>
<organism evidence="11 12">
    <name type="scientific">Lactiplantibacillus nangangensis</name>
    <dbReference type="NCBI Taxonomy" id="2559917"/>
    <lineage>
        <taxon>Bacteria</taxon>
        <taxon>Bacillati</taxon>
        <taxon>Bacillota</taxon>
        <taxon>Bacilli</taxon>
        <taxon>Lactobacillales</taxon>
        <taxon>Lactobacillaceae</taxon>
        <taxon>Lactiplantibacillus</taxon>
    </lineage>
</organism>
<feature type="transmembrane region" description="Helical" evidence="8">
    <location>
        <begin position="249"/>
        <end position="269"/>
    </location>
</feature>
<accession>A0ABW1SME7</accession>
<dbReference type="InterPro" id="IPR011701">
    <property type="entry name" value="MFS"/>
</dbReference>
<feature type="transmembrane region" description="Helical" evidence="8">
    <location>
        <begin position="12"/>
        <end position="30"/>
    </location>
</feature>
<evidence type="ECO:0000256" key="3">
    <source>
        <dbReference type="ARBA" id="ARBA00022448"/>
    </source>
</evidence>
<comment type="caution">
    <text evidence="11">The sequence shown here is derived from an EMBL/GenBank/DDBJ whole genome shotgun (WGS) entry which is preliminary data.</text>
</comment>
<dbReference type="PANTHER" id="PTHR23514">
    <property type="entry name" value="BYPASS OF STOP CODON PROTEIN 6"/>
    <property type="match status" value="1"/>
</dbReference>
<feature type="transmembrane region" description="Helical" evidence="8">
    <location>
        <begin position="336"/>
        <end position="357"/>
    </location>
</feature>
<evidence type="ECO:0000256" key="1">
    <source>
        <dbReference type="ARBA" id="ARBA00004651"/>
    </source>
</evidence>